<reference evidence="1 2" key="1">
    <citation type="submission" date="2012-02" db="EMBL/GenBank/DDBJ databases">
        <title>Improved High-Quality Draft Sequence of Rhizobium leguminosarum bv. trifolii WSM2297.</title>
        <authorList>
            <consortium name="US DOE Joint Genome Institute"/>
            <person name="Lucas S."/>
            <person name="Han J."/>
            <person name="Lapidus A."/>
            <person name="Cheng J.-F."/>
            <person name="Goodwin L."/>
            <person name="Pitluck S."/>
            <person name="Peters L."/>
            <person name="Ovchinnikova G."/>
            <person name="Zhang X."/>
            <person name="Detter J.C."/>
            <person name="Han C."/>
            <person name="Tapia R."/>
            <person name="Land M."/>
            <person name="Hauser L."/>
            <person name="Kyrpides N."/>
            <person name="Ivanova N."/>
            <person name="Pagani I."/>
            <person name="Brau L."/>
            <person name="Yates R."/>
            <person name="O'Hara G."/>
            <person name="Rui T."/>
            <person name="Howieson J."/>
            <person name="Reeve W."/>
            <person name="Woyke T."/>
        </authorList>
    </citation>
    <scope>NUCLEOTIDE SEQUENCE [LARGE SCALE GENOMIC DNA]</scope>
    <source>
        <strain evidence="1 2">WSM2297</strain>
    </source>
</reference>
<sequence>MRTYYRVATETRARFNGSKAALLNLLLFRVLAIRPGSTHDGGAVG</sequence>
<evidence type="ECO:0000313" key="1">
    <source>
        <dbReference type="EMBL" id="EJC79544.1"/>
    </source>
</evidence>
<evidence type="ECO:0000313" key="2">
    <source>
        <dbReference type="Proteomes" id="UP000005732"/>
    </source>
</evidence>
<organism evidence="1 2">
    <name type="scientific">Rhizobium leguminosarum bv. trifolii WSM2297</name>
    <dbReference type="NCBI Taxonomy" id="754762"/>
    <lineage>
        <taxon>Bacteria</taxon>
        <taxon>Pseudomonadati</taxon>
        <taxon>Pseudomonadota</taxon>
        <taxon>Alphaproteobacteria</taxon>
        <taxon>Hyphomicrobiales</taxon>
        <taxon>Rhizobiaceae</taxon>
        <taxon>Rhizobium/Agrobacterium group</taxon>
        <taxon>Rhizobium</taxon>
    </lineage>
</organism>
<dbReference type="Proteomes" id="UP000005732">
    <property type="component" value="Unassembled WGS sequence"/>
</dbReference>
<proteinExistence type="predicted"/>
<dbReference type="AlphaFoldDB" id="J0KPW5"/>
<dbReference type="HOGENOM" id="CLU_3204413_0_0_5"/>
<protein>
    <recommendedName>
        <fullName evidence="3">Transposase</fullName>
    </recommendedName>
</protein>
<accession>J0KPW5</accession>
<evidence type="ECO:0008006" key="3">
    <source>
        <dbReference type="Google" id="ProtNLM"/>
    </source>
</evidence>
<gene>
    <name evidence="1" type="ORF">Rleg4DRAFT_1139</name>
</gene>
<name>J0KPW5_RHILT</name>
<dbReference type="EMBL" id="JH719395">
    <property type="protein sequence ID" value="EJC79544.1"/>
    <property type="molecule type" value="Genomic_DNA"/>
</dbReference>